<dbReference type="GO" id="GO:0015074">
    <property type="term" value="P:DNA integration"/>
    <property type="evidence" value="ECO:0007669"/>
    <property type="project" value="UniProtKB-KW"/>
</dbReference>
<sequence>MARFFGTIEKQKTNWRMRVTTGYKENGTPIRASRTTTTKNAAQREKELAAFIAELERGEYIAPAKMTYQQFIEEEYIPKQAKHQQGIKAFENRSSHFKNHIFPRFGQTQISKISTLQMVTFLHDLQQEGVRTNKKDTRPLSVRTVCDIFKMVRTSLETAKAWGIIKSNPCDLVKLPSSASSKISYYTPEEVDFIYSKLADEPLDFQMMICIAICTGCRVGELAALERKHLYMIDRNAIKFENTIITPTGIGVQLKESTKNETTGYVSIPTWLSEMLKIFLSDYEELRGSIDITSEFEKHEFIFYNLMNGKPLRPDSIYQRWIRFLARNKIRHLKFHALRHTSATLLIKENVHLKVIQQRLRHKKHATTADIYSHVLVESDDSAASTFKKPF</sequence>
<evidence type="ECO:0000256" key="2">
    <source>
        <dbReference type="ARBA" id="ARBA00022908"/>
    </source>
</evidence>
<dbReference type="PANTHER" id="PTHR30349">
    <property type="entry name" value="PHAGE INTEGRASE-RELATED"/>
    <property type="match status" value="1"/>
</dbReference>
<reference evidence="6 7" key="1">
    <citation type="submission" date="2020-03" db="EMBL/GenBank/DDBJ databases">
        <title>Soil Listeria distribution.</title>
        <authorList>
            <person name="Liao J."/>
            <person name="Wiedmann M."/>
        </authorList>
    </citation>
    <scope>NUCLEOTIDE SEQUENCE [LARGE SCALE GENOMIC DNA]</scope>
    <source>
        <strain evidence="6 7">FSL L7-1850</strain>
    </source>
</reference>
<dbReference type="PROSITE" id="PS51898">
    <property type="entry name" value="TYR_RECOMBINASE"/>
    <property type="match status" value="1"/>
</dbReference>
<dbReference type="InterPro" id="IPR004107">
    <property type="entry name" value="Integrase_SAM-like_N"/>
</dbReference>
<dbReference type="Gene3D" id="1.10.443.10">
    <property type="entry name" value="Intergrase catalytic core"/>
    <property type="match status" value="1"/>
</dbReference>
<evidence type="ECO:0000256" key="3">
    <source>
        <dbReference type="ARBA" id="ARBA00023125"/>
    </source>
</evidence>
<evidence type="ECO:0000256" key="1">
    <source>
        <dbReference type="ARBA" id="ARBA00008857"/>
    </source>
</evidence>
<dbReference type="PANTHER" id="PTHR30349:SF64">
    <property type="entry name" value="PROPHAGE INTEGRASE INTD-RELATED"/>
    <property type="match status" value="1"/>
</dbReference>
<keyword evidence="2" id="KW-0229">DNA integration</keyword>
<dbReference type="EMBL" id="JAARMV010000001">
    <property type="protein sequence ID" value="MBC2370575.1"/>
    <property type="molecule type" value="Genomic_DNA"/>
</dbReference>
<dbReference type="InterPro" id="IPR013762">
    <property type="entry name" value="Integrase-like_cat_sf"/>
</dbReference>
<dbReference type="InterPro" id="IPR010998">
    <property type="entry name" value="Integrase_recombinase_N"/>
</dbReference>
<dbReference type="RefSeq" id="WP_185617841.1">
    <property type="nucleotide sequence ID" value="NZ_JAARMV010000001.1"/>
</dbReference>
<keyword evidence="3" id="KW-0238">DNA-binding</keyword>
<feature type="domain" description="Tyr recombinase" evidence="5">
    <location>
        <begin position="181"/>
        <end position="385"/>
    </location>
</feature>
<evidence type="ECO:0000256" key="4">
    <source>
        <dbReference type="ARBA" id="ARBA00023172"/>
    </source>
</evidence>
<gene>
    <name evidence="6" type="ORF">HBP98_01020</name>
</gene>
<dbReference type="AlphaFoldDB" id="A0A7X1A3J3"/>
<accession>A0A7X1A3J3</accession>
<dbReference type="Proteomes" id="UP000546244">
    <property type="component" value="Unassembled WGS sequence"/>
</dbReference>
<dbReference type="InterPro" id="IPR011010">
    <property type="entry name" value="DNA_brk_join_enz"/>
</dbReference>
<comment type="caution">
    <text evidence="6">The sequence shown here is derived from an EMBL/GenBank/DDBJ whole genome shotgun (WGS) entry which is preliminary data.</text>
</comment>
<evidence type="ECO:0000313" key="7">
    <source>
        <dbReference type="Proteomes" id="UP000546244"/>
    </source>
</evidence>
<dbReference type="SUPFAM" id="SSF56349">
    <property type="entry name" value="DNA breaking-rejoining enzymes"/>
    <property type="match status" value="1"/>
</dbReference>
<dbReference type="GO" id="GO:0006310">
    <property type="term" value="P:DNA recombination"/>
    <property type="evidence" value="ECO:0007669"/>
    <property type="project" value="UniProtKB-KW"/>
</dbReference>
<name>A0A7X1A3J3_9LIST</name>
<keyword evidence="4" id="KW-0233">DNA recombination</keyword>
<dbReference type="InterPro" id="IPR050090">
    <property type="entry name" value="Tyrosine_recombinase_XerCD"/>
</dbReference>
<protein>
    <submittedName>
        <fullName evidence="6">Site-specific integrase</fullName>
    </submittedName>
</protein>
<organism evidence="6 7">
    <name type="scientific">Listeria booriae</name>
    <dbReference type="NCBI Taxonomy" id="1552123"/>
    <lineage>
        <taxon>Bacteria</taxon>
        <taxon>Bacillati</taxon>
        <taxon>Bacillota</taxon>
        <taxon>Bacilli</taxon>
        <taxon>Bacillales</taxon>
        <taxon>Listeriaceae</taxon>
        <taxon>Listeria</taxon>
    </lineage>
</organism>
<dbReference type="Gene3D" id="1.10.150.130">
    <property type="match status" value="1"/>
</dbReference>
<dbReference type="Pfam" id="PF00589">
    <property type="entry name" value="Phage_integrase"/>
    <property type="match status" value="1"/>
</dbReference>
<comment type="similarity">
    <text evidence="1">Belongs to the 'phage' integrase family.</text>
</comment>
<evidence type="ECO:0000313" key="6">
    <source>
        <dbReference type="EMBL" id="MBC2370575.1"/>
    </source>
</evidence>
<dbReference type="Pfam" id="PF14659">
    <property type="entry name" value="Phage_int_SAM_3"/>
    <property type="match status" value="1"/>
</dbReference>
<dbReference type="CDD" id="cd01189">
    <property type="entry name" value="INT_ICEBs1_C_like"/>
    <property type="match status" value="1"/>
</dbReference>
<dbReference type="InterPro" id="IPR002104">
    <property type="entry name" value="Integrase_catalytic"/>
</dbReference>
<evidence type="ECO:0000259" key="5">
    <source>
        <dbReference type="PROSITE" id="PS51898"/>
    </source>
</evidence>
<dbReference type="GO" id="GO:0003677">
    <property type="term" value="F:DNA binding"/>
    <property type="evidence" value="ECO:0007669"/>
    <property type="project" value="UniProtKB-KW"/>
</dbReference>
<proteinExistence type="inferred from homology"/>